<name>A0A8C8YV52_PROSS</name>
<evidence type="ECO:0000256" key="1">
    <source>
        <dbReference type="ARBA" id="ARBA00004371"/>
    </source>
</evidence>
<keyword evidence="6 12" id="KW-0479">Metal-binding</keyword>
<evidence type="ECO:0000256" key="8">
    <source>
        <dbReference type="ARBA" id="ARBA00023004"/>
    </source>
</evidence>
<feature type="domain" description="Ferritin-like diiron" evidence="14">
    <location>
        <begin position="18"/>
        <end position="105"/>
    </location>
</feature>
<keyword evidence="7" id="KW-0560">Oxidoreductase</keyword>
<keyword evidence="16" id="KW-1185">Reference proteome</keyword>
<comment type="function">
    <text evidence="13">Stores iron in a soluble, non-toxic, readily available form. Important for iron homeostasis. Iron is taken up in the ferrous form and deposited as ferric hydroxides after oxidation.</text>
</comment>
<feature type="binding site" evidence="12">
    <location>
        <position position="35"/>
    </location>
    <ligand>
        <name>Fe cation</name>
        <dbReference type="ChEBI" id="CHEBI:24875"/>
        <label>1</label>
    </ligand>
</feature>
<proteinExistence type="inferred from homology"/>
<dbReference type="GO" id="GO:0031410">
    <property type="term" value="C:cytoplasmic vesicle"/>
    <property type="evidence" value="ECO:0007669"/>
    <property type="project" value="UniProtKB-KW"/>
</dbReference>
<dbReference type="Pfam" id="PF00210">
    <property type="entry name" value="Ferritin"/>
    <property type="match status" value="1"/>
</dbReference>
<evidence type="ECO:0000256" key="2">
    <source>
        <dbReference type="ARBA" id="ARBA00004419"/>
    </source>
</evidence>
<dbReference type="CDD" id="cd01056">
    <property type="entry name" value="Euk_Ferritin"/>
    <property type="match status" value="1"/>
</dbReference>
<comment type="subcellular location">
    <subcellularLocation>
        <location evidence="2">Cytoplasmic vesicle</location>
        <location evidence="2">Autophagosome</location>
    </subcellularLocation>
    <subcellularLocation>
        <location evidence="1">Lysosome</location>
    </subcellularLocation>
</comment>
<dbReference type="InterPro" id="IPR012347">
    <property type="entry name" value="Ferritin-like"/>
</dbReference>
<dbReference type="InterPro" id="IPR009078">
    <property type="entry name" value="Ferritin-like_SF"/>
</dbReference>
<reference evidence="15" key="1">
    <citation type="submission" date="2025-08" db="UniProtKB">
        <authorList>
            <consortium name="Ensembl"/>
        </authorList>
    </citation>
    <scope>IDENTIFICATION</scope>
</reference>
<dbReference type="PANTHER" id="PTHR11431">
    <property type="entry name" value="FERRITIN"/>
    <property type="match status" value="1"/>
</dbReference>
<dbReference type="GeneTree" id="ENSGT00950000182841"/>
<organism evidence="15 16">
    <name type="scientific">Prolemur simus</name>
    <name type="common">Greater bamboo lemur</name>
    <name type="synonym">Hapalemur simus</name>
    <dbReference type="NCBI Taxonomy" id="1328070"/>
    <lineage>
        <taxon>Eukaryota</taxon>
        <taxon>Metazoa</taxon>
        <taxon>Chordata</taxon>
        <taxon>Craniata</taxon>
        <taxon>Vertebrata</taxon>
        <taxon>Euteleostomi</taxon>
        <taxon>Mammalia</taxon>
        <taxon>Eutheria</taxon>
        <taxon>Euarchontoglires</taxon>
        <taxon>Primates</taxon>
        <taxon>Strepsirrhini</taxon>
        <taxon>Lemuriformes</taxon>
        <taxon>Lemuridae</taxon>
        <taxon>Prolemur</taxon>
    </lineage>
</organism>
<keyword evidence="8 12" id="KW-0408">Iron</keyword>
<reference evidence="15" key="2">
    <citation type="submission" date="2025-09" db="UniProtKB">
        <authorList>
            <consortium name="Ensembl"/>
        </authorList>
    </citation>
    <scope>IDENTIFICATION</scope>
</reference>
<dbReference type="GO" id="GO:0006879">
    <property type="term" value="P:intracellular iron ion homeostasis"/>
    <property type="evidence" value="ECO:0007669"/>
    <property type="project" value="UniProtKB-KW"/>
</dbReference>
<evidence type="ECO:0000256" key="6">
    <source>
        <dbReference type="ARBA" id="ARBA00022723"/>
    </source>
</evidence>
<dbReference type="Gene3D" id="1.20.1260.10">
    <property type="match status" value="1"/>
</dbReference>
<evidence type="ECO:0000256" key="12">
    <source>
        <dbReference type="PIRSR" id="PIRSR601519-1"/>
    </source>
</evidence>
<accession>A0A8C8YV52</accession>
<dbReference type="GO" id="GO:0005764">
    <property type="term" value="C:lysosome"/>
    <property type="evidence" value="ECO:0007669"/>
    <property type="project" value="UniProtKB-SubCell"/>
</dbReference>
<dbReference type="AlphaFoldDB" id="A0A8C8YV52"/>
<dbReference type="FunFam" id="1.20.1260.10:FF:000024">
    <property type="entry name" value="Ferritin heavy chain"/>
    <property type="match status" value="1"/>
</dbReference>
<dbReference type="SUPFAM" id="SSF47240">
    <property type="entry name" value="Ferritin-like"/>
    <property type="match status" value="1"/>
</dbReference>
<dbReference type="PANTHER" id="PTHR11431:SF97">
    <property type="entry name" value="FERRITIN HEAVY POLYPEPTIDE-LIKE 17-RELATED"/>
    <property type="match status" value="1"/>
</dbReference>
<dbReference type="InterPro" id="IPR009040">
    <property type="entry name" value="Ferritin-like_diiron"/>
</dbReference>
<keyword evidence="9" id="KW-0458">Lysosome</keyword>
<dbReference type="InterPro" id="IPR008331">
    <property type="entry name" value="Ferritin_DPS_dom"/>
</dbReference>
<dbReference type="PROSITE" id="PS50905">
    <property type="entry name" value="FERRITIN_LIKE"/>
    <property type="match status" value="1"/>
</dbReference>
<dbReference type="GO" id="GO:0004322">
    <property type="term" value="F:ferroxidase activity"/>
    <property type="evidence" value="ECO:0007669"/>
    <property type="project" value="UniProtKB-EC"/>
</dbReference>
<comment type="catalytic activity">
    <reaction evidence="11">
        <text>4 Fe(2+) + O2 + 4 H(+) = 4 Fe(3+) + 2 H2O</text>
        <dbReference type="Rhea" id="RHEA:11148"/>
        <dbReference type="ChEBI" id="CHEBI:15377"/>
        <dbReference type="ChEBI" id="CHEBI:15378"/>
        <dbReference type="ChEBI" id="CHEBI:15379"/>
        <dbReference type="ChEBI" id="CHEBI:29033"/>
        <dbReference type="ChEBI" id="CHEBI:29034"/>
        <dbReference type="EC" id="1.16.3.1"/>
    </reaction>
</comment>
<protein>
    <recommendedName>
        <fullName evidence="13">Ferritin</fullName>
    </recommendedName>
</protein>
<dbReference type="GO" id="GO:0008199">
    <property type="term" value="F:ferric iron binding"/>
    <property type="evidence" value="ECO:0007669"/>
    <property type="project" value="InterPro"/>
</dbReference>
<feature type="binding site" evidence="12">
    <location>
        <position position="70"/>
    </location>
    <ligand>
        <name>Fe cation</name>
        <dbReference type="ChEBI" id="CHEBI:24875"/>
        <label>1</label>
    </ligand>
</feature>
<evidence type="ECO:0000256" key="10">
    <source>
        <dbReference type="ARBA" id="ARBA00023329"/>
    </source>
</evidence>
<evidence type="ECO:0000256" key="3">
    <source>
        <dbReference type="ARBA" id="ARBA00007513"/>
    </source>
</evidence>
<keyword evidence="5" id="KW-0963">Cytoplasm</keyword>
<evidence type="ECO:0000313" key="16">
    <source>
        <dbReference type="Proteomes" id="UP000694414"/>
    </source>
</evidence>
<feature type="binding site" evidence="12">
    <location>
        <position position="73"/>
    </location>
    <ligand>
        <name>Fe cation</name>
        <dbReference type="ChEBI" id="CHEBI:24875"/>
        <label>1</label>
    </ligand>
</feature>
<evidence type="ECO:0000256" key="7">
    <source>
        <dbReference type="ARBA" id="ARBA00023002"/>
    </source>
</evidence>
<evidence type="ECO:0000256" key="5">
    <source>
        <dbReference type="ARBA" id="ARBA00022490"/>
    </source>
</evidence>
<evidence type="ECO:0000256" key="4">
    <source>
        <dbReference type="ARBA" id="ARBA00022434"/>
    </source>
</evidence>
<evidence type="ECO:0000313" key="15">
    <source>
        <dbReference type="Ensembl" id="ENSPSMP00000009364.1"/>
    </source>
</evidence>
<evidence type="ECO:0000259" key="14">
    <source>
        <dbReference type="PROSITE" id="PS50905"/>
    </source>
</evidence>
<dbReference type="Ensembl" id="ENSPSMT00000010976.1">
    <property type="protein sequence ID" value="ENSPSMP00000009364.1"/>
    <property type="gene ID" value="ENSPSMG00000006860.1"/>
</dbReference>
<dbReference type="Proteomes" id="UP000694414">
    <property type="component" value="Unplaced"/>
</dbReference>
<evidence type="ECO:0000256" key="9">
    <source>
        <dbReference type="ARBA" id="ARBA00023228"/>
    </source>
</evidence>
<evidence type="ECO:0000256" key="13">
    <source>
        <dbReference type="RuleBase" id="RU361145"/>
    </source>
</evidence>
<dbReference type="GO" id="GO:0006826">
    <property type="term" value="P:iron ion transport"/>
    <property type="evidence" value="ECO:0007669"/>
    <property type="project" value="InterPro"/>
</dbReference>
<dbReference type="GO" id="GO:0008198">
    <property type="term" value="F:ferrous iron binding"/>
    <property type="evidence" value="ECO:0007669"/>
    <property type="project" value="TreeGrafter"/>
</dbReference>
<dbReference type="InterPro" id="IPR001519">
    <property type="entry name" value="Ferritin"/>
</dbReference>
<comment type="similarity">
    <text evidence="3 13">Belongs to the ferritin family.</text>
</comment>
<keyword evidence="10" id="KW-0968">Cytoplasmic vesicle</keyword>
<evidence type="ECO:0000256" key="11">
    <source>
        <dbReference type="ARBA" id="ARBA00047990"/>
    </source>
</evidence>
<dbReference type="GO" id="GO:0005776">
    <property type="term" value="C:autophagosome"/>
    <property type="evidence" value="ECO:0007669"/>
    <property type="project" value="UniProtKB-SubCell"/>
</dbReference>
<keyword evidence="4 13" id="KW-0409">Iron storage</keyword>
<sequence>MLPAPVSPVMAAVSQVRQNYHTDCEAAINSQINRELHASYVYLSMAFYFDRDDVALKHFSRYFLRQSHEEREHAKKLMGLQNQRGGRICLRDIKKPETGRKGGSW</sequence>